<keyword evidence="1" id="KW-0675">Receptor</keyword>
<keyword evidence="2" id="KW-1185">Reference proteome</keyword>
<evidence type="ECO:0000313" key="1">
    <source>
        <dbReference type="EMBL" id="KAI4460354.1"/>
    </source>
</evidence>
<dbReference type="EMBL" id="CM043020">
    <property type="protein sequence ID" value="KAI4460354.1"/>
    <property type="molecule type" value="Genomic_DNA"/>
</dbReference>
<reference evidence="1" key="1">
    <citation type="submission" date="2022-04" db="EMBL/GenBank/DDBJ databases">
        <title>Chromosome-scale genome assembly of Holotrichia oblita Faldermann.</title>
        <authorList>
            <person name="Rongchong L."/>
        </authorList>
    </citation>
    <scope>NUCLEOTIDE SEQUENCE</scope>
    <source>
        <strain evidence="1">81SQS9</strain>
    </source>
</reference>
<keyword evidence="1" id="KW-0808">Transferase</keyword>
<organism evidence="1 2">
    <name type="scientific">Holotrichia oblita</name>
    <name type="common">Chafer beetle</name>
    <dbReference type="NCBI Taxonomy" id="644536"/>
    <lineage>
        <taxon>Eukaryota</taxon>
        <taxon>Metazoa</taxon>
        <taxon>Ecdysozoa</taxon>
        <taxon>Arthropoda</taxon>
        <taxon>Hexapoda</taxon>
        <taxon>Insecta</taxon>
        <taxon>Pterygota</taxon>
        <taxon>Neoptera</taxon>
        <taxon>Endopterygota</taxon>
        <taxon>Coleoptera</taxon>
        <taxon>Polyphaga</taxon>
        <taxon>Scarabaeiformia</taxon>
        <taxon>Scarabaeidae</taxon>
        <taxon>Melolonthinae</taxon>
        <taxon>Holotrichia</taxon>
    </lineage>
</organism>
<protein>
    <submittedName>
        <fullName evidence="1">Tyrosine-protein kinase receptor</fullName>
    </submittedName>
</protein>
<keyword evidence="1" id="KW-0418">Kinase</keyword>
<comment type="caution">
    <text evidence="1">The sequence shown here is derived from an EMBL/GenBank/DDBJ whole genome shotgun (WGS) entry which is preliminary data.</text>
</comment>
<accession>A0ACB9T0N7</accession>
<name>A0ACB9T0N7_HOLOL</name>
<sequence>MKGIFNILCLIFLLPCAFCLIYGDDVEIQCINKCNSQNRSEIGRFDMECGDECNRQCEIGCTYWRNGLEQNCVTLCTNTTGVFLPKEFNCVLGCNVAVNIYISQLQAYLGTPPPPVLMADSLTSTSLQLEWNYEKATIPGLKYLVQWKYEKISPSWQFYKKQTWAPNDTIFTVDDLRPYTRYRFRVAIFLYKQNEPVYSSPSVVIMTLPEVRDTQGPILIIGTDQEIVEQGVNMLDEPVTLYNAGRSVKIKGVAIHVKRKLLFVSDSDRYVYKMPLNREANRNRIAVLTPTQRDIQPLDLSVDWLNEQLYILGETRYDVNSGKKMWSVIRCDLDGRGLTVAVAGLKVKPHHIEVDPYNGYLFWILNDKGRSSLYKLDLSDISNGIKHEIDPKPIFSAENLGAFIVDHTNFLLLVSNQNNKTVNSVSLDGKEVHDVRPRISSSVLDKVISLATANKKFYWTDGNQVFFEEYHEEDDTYFHNSFNALMKESYLTVIINMPSSQPIPIPVNPPTLMQAIFGTQRAKTSWVMPHLLGGQGRGAWQNWSYEISVQNSKTKEIQTYKDINVTSYTIKTLKEDAEYVIKAAAYTQSGKGPWSSEFKGRSLRRSKDGKQPMILWSASEGLLQSDTIGENVQTLIHKSSIKDSYFTDTAWYKDQIYLVTNTHQVYMYSFVNHKYEQMKNFDSVRSISVDWIDNAGNFIGTEKETLPIVTMANELIVDSVRAYLYWSTLHTVSCSRLNGDNITIYHTDQLFSGKQVMGLTLDIDHQYVYWIVRGSGGSNLFRAPMAGSDITKGKLEEKVTSLQKADMQGPLCYFNNRLLWLQDDENAVISNLEGRNVAVINGKSLSGLNMVHVMDSTLNSLPGSFNIKEEDINVLPDVVDVSSVRVVGTWDSFNISWRPIENVNFGTVFYEIKIGESDPQYIIKEPTIRYWRQLPPFSEMQISVRASTYWASSSPVRVTLHSPSYRPSEPENLRVFVSYLRQASDIVSVETTVRWEPPKHTNGVIEKYVVSIWESEDEERNEASIEAQVREYKTNDSALDHIYKYQVQAYTNSEGPPAVAYVNTSLESPIPSLIMATQDSIHLKDFDLVKDDLLLNGISVPVELTYSMAERKLFWINDMQELFVYNLETASKSKIFDVNGRVNSLTIDWIERSLYYVQINSDLEGSSVYKIDLNLIEKGLKIMQIFRTPSTITKIEVSPFTQKLYWIEIDRNYHFRLMQSNTNGSEITPFFIDYMRNKRSLDEEDQFCNCALYPTIEKTFTIDHSDPGNKFRLIYVDTILSSILSVDENSCRCEILLNITGDHQKAQTLNKLKSDFNRIYWTKTDDDYLYIYNKRTNDLVKFPQKNSGDFLIYGQHTQPYPPQRCLLPKFSDNLTVSLVAKMSNSLVLQMPSIDIDEDCQNISTGTVEYKVYYMPYNTEDDLQCDETCAQISTFNDELMINGLRPFSRYVFSLSVSNFYSNVGAVGNRPRIGPGTVIKTAVGAPTRPRNISVTVLNPTLLKVSWLPPEEFNGDTIYYEIHWQTESTTSGIRQKSDQTVMENNMSFEAKPFSAYLTRVSPNETYLVWVRAYSRTNVTFTDSASEKITTFPEPDNITIANYSAYLLRLEWKTSNYISNYTLQYTLLTSNDWKNVLDYQIIIDGGLITAEIGNLKPKTQYKFRFLLTYPKYDRLYIWPKDSRFTFETSGDRPTPPGKPEIRFINRNESKIWWQPSKDNGAPIELYKLEGMTLKNYRQRRSTNRSAWYHNAPSIEEQNWKWEEFYNGTETFWNINGLDPDYRYSFRALAFNEYGWSEPSEDTEFDPTTAALLAEKSDPLTMITVAIGVPVLILLLLLMCLGCFVVAGKCECGKHKKDLHIITPIRRPDVELATLRELPRRTNFIHNTNILYVSAQPTVEEITHLPHIRRDQITLMNFLGSGAFGEVFEGKARDLRPNGLETKVAVKTLRKGASEQEKTEFLQEAQLMSHFKHQHILQLLGVCLDNDPQFIIMELMEGGDLLTYLRSSRKPTSNTPPLTLLELLKMCVDVATGCRYLEEMHFVHRDLACRNCLVSSTDPETRIVKIGDFGLARDIYKNDYYRKEGEGLLPVRWMAPESLVDGVFTSQSDVWAFGVLLWEIMTLGQQPYPARNNLEVLHYVRRGGRLGKPVDCPEELHELMLLCWSFEPERRPTFKYCLETLNILHDKISKNPVTGAHNGQYISTVPERNMKSLFKQIPPDLLIYKHTGGSWKNTSNDSSRERTPFLNSSSDTTPNSTEIPKYLEIVYGSETSPENDGYEIPRNSIRSTKSMQEIPQDSSSSSATDVDNNSHKMSVNNL</sequence>
<gene>
    <name evidence="1" type="ORF">MML48_6g00019103</name>
</gene>
<evidence type="ECO:0000313" key="2">
    <source>
        <dbReference type="Proteomes" id="UP001056778"/>
    </source>
</evidence>
<proteinExistence type="predicted"/>
<dbReference type="Proteomes" id="UP001056778">
    <property type="component" value="Chromosome 6"/>
</dbReference>